<comment type="similarity">
    <text evidence="1">Belongs to the sulfatase family.</text>
</comment>
<dbReference type="InterPro" id="IPR017850">
    <property type="entry name" value="Alkaline_phosphatase_core_sf"/>
</dbReference>
<evidence type="ECO:0000313" key="8">
    <source>
        <dbReference type="Proteomes" id="UP001500392"/>
    </source>
</evidence>
<dbReference type="InterPro" id="IPR024607">
    <property type="entry name" value="Sulfatase_CS"/>
</dbReference>
<dbReference type="PROSITE" id="PS00523">
    <property type="entry name" value="SULFATASE_1"/>
    <property type="match status" value="1"/>
</dbReference>
<evidence type="ECO:0000313" key="7">
    <source>
        <dbReference type="EMBL" id="GAA4097446.1"/>
    </source>
</evidence>
<dbReference type="Proteomes" id="UP001500392">
    <property type="component" value="Unassembled WGS sequence"/>
</dbReference>
<name>A0ABP7WUW9_9GAMM</name>
<keyword evidence="8" id="KW-1185">Reference proteome</keyword>
<keyword evidence="5" id="KW-0812">Transmembrane</keyword>
<evidence type="ECO:0000256" key="2">
    <source>
        <dbReference type="ARBA" id="ARBA00022723"/>
    </source>
</evidence>
<feature type="transmembrane region" description="Helical" evidence="5">
    <location>
        <begin position="574"/>
        <end position="593"/>
    </location>
</feature>
<keyword evidence="4" id="KW-0106">Calcium</keyword>
<evidence type="ECO:0000256" key="5">
    <source>
        <dbReference type="SAM" id="Phobius"/>
    </source>
</evidence>
<dbReference type="Gene3D" id="3.30.1120.10">
    <property type="match status" value="1"/>
</dbReference>
<protein>
    <submittedName>
        <fullName evidence="7">Arylsulfatase AtsA</fullName>
    </submittedName>
</protein>
<evidence type="ECO:0000256" key="1">
    <source>
        <dbReference type="ARBA" id="ARBA00008779"/>
    </source>
</evidence>
<accession>A0ABP7WUW9</accession>
<dbReference type="PANTHER" id="PTHR42693:SF33">
    <property type="entry name" value="ARYLSULFATASE"/>
    <property type="match status" value="1"/>
</dbReference>
<sequence>MSIHAKNNKINNRLYFPVFAITLLGLLLATTPVLAQPSPNIVVILVDDAGLMDFEPYGGEARMPSIQRLADQGVRFSNYRTSPLCAPSRAMLLTGVDNHLTGVATIPEVIPAEHEGKPGYSLALEPGVKTIADHLRTAGYRTYMTGKWHLGRRVQDLPVSHGFDRSFILDASGADNWEQKPYMPYYTTAPWYEDDQPATLPEDFYSSAFIVDKMIDYIDADNKTADKSAQPFFAYLAFQAIHIPIQAPREFTEHYDGVYDRGWHVLREQRWQKAKQLGLIPPNAALAAMPEGLRDWQKLSDEERRFYAKAMEVNAGMLEAMDHHIGRLISWLEQSGQLENTLFVITSDNGPEFNDIVNTAGIGLWKAVSGYNSDIDTLGEKGSLVSIGPEWASAAASPNKMFKFYSSDGGIRVPLIIAGPMIPQGTMQSSLAMVTDITPTILDYLGVSASLSKNDIGITGRSLKAVLNGSREQTYGPSESVGLEVAGNAALLKGQYKLARNLPPYGDGIWRLYNLHKDPGETSDLAEGEPVVFSTLLADYQQYAATHGVQTMPEGYDAVEQIKRNTYKKLFSVYYFYLIAPSLLLLAVLVWFVRRRWGGQ</sequence>
<gene>
    <name evidence="7" type="primary">atsA_3</name>
    <name evidence="7" type="ORF">GCM10022414_22690</name>
</gene>
<organism evidence="7 8">
    <name type="scientific">Zhongshania borealis</name>
    <dbReference type="NCBI Taxonomy" id="889488"/>
    <lineage>
        <taxon>Bacteria</taxon>
        <taxon>Pseudomonadati</taxon>
        <taxon>Pseudomonadota</taxon>
        <taxon>Gammaproteobacteria</taxon>
        <taxon>Cellvibrionales</taxon>
        <taxon>Spongiibacteraceae</taxon>
        <taxon>Zhongshania</taxon>
    </lineage>
</organism>
<dbReference type="Gene3D" id="3.40.720.10">
    <property type="entry name" value="Alkaline Phosphatase, subunit A"/>
    <property type="match status" value="1"/>
</dbReference>
<dbReference type="SUPFAM" id="SSF53649">
    <property type="entry name" value="Alkaline phosphatase-like"/>
    <property type="match status" value="1"/>
</dbReference>
<dbReference type="PANTHER" id="PTHR42693">
    <property type="entry name" value="ARYLSULFATASE FAMILY MEMBER"/>
    <property type="match status" value="1"/>
</dbReference>
<evidence type="ECO:0000256" key="4">
    <source>
        <dbReference type="ARBA" id="ARBA00022837"/>
    </source>
</evidence>
<dbReference type="CDD" id="cd16025">
    <property type="entry name" value="PAS_like"/>
    <property type="match status" value="1"/>
</dbReference>
<evidence type="ECO:0000256" key="3">
    <source>
        <dbReference type="ARBA" id="ARBA00022801"/>
    </source>
</evidence>
<comment type="caution">
    <text evidence="7">The sequence shown here is derived from an EMBL/GenBank/DDBJ whole genome shotgun (WGS) entry which is preliminary data.</text>
</comment>
<evidence type="ECO:0000259" key="6">
    <source>
        <dbReference type="Pfam" id="PF00884"/>
    </source>
</evidence>
<feature type="domain" description="Sulfatase N-terminal" evidence="6">
    <location>
        <begin position="39"/>
        <end position="447"/>
    </location>
</feature>
<dbReference type="EMBL" id="BAABDM010000004">
    <property type="protein sequence ID" value="GAA4097446.1"/>
    <property type="molecule type" value="Genomic_DNA"/>
</dbReference>
<proteinExistence type="inferred from homology"/>
<dbReference type="InterPro" id="IPR000917">
    <property type="entry name" value="Sulfatase_N"/>
</dbReference>
<keyword evidence="5" id="KW-0472">Membrane</keyword>
<keyword evidence="5" id="KW-1133">Transmembrane helix</keyword>
<keyword evidence="3" id="KW-0378">Hydrolase</keyword>
<reference evidence="8" key="1">
    <citation type="journal article" date="2019" name="Int. J. Syst. Evol. Microbiol.">
        <title>The Global Catalogue of Microorganisms (GCM) 10K type strain sequencing project: providing services to taxonomists for standard genome sequencing and annotation.</title>
        <authorList>
            <consortium name="The Broad Institute Genomics Platform"/>
            <consortium name="The Broad Institute Genome Sequencing Center for Infectious Disease"/>
            <person name="Wu L."/>
            <person name="Ma J."/>
        </authorList>
    </citation>
    <scope>NUCLEOTIDE SEQUENCE [LARGE SCALE GENOMIC DNA]</scope>
    <source>
        <strain evidence="8">JCM 17304</strain>
    </source>
</reference>
<keyword evidence="2" id="KW-0479">Metal-binding</keyword>
<dbReference type="Pfam" id="PF00884">
    <property type="entry name" value="Sulfatase"/>
    <property type="match status" value="1"/>
</dbReference>
<dbReference type="RefSeq" id="WP_344935971.1">
    <property type="nucleotide sequence ID" value="NZ_BAABDM010000004.1"/>
</dbReference>
<dbReference type="InterPro" id="IPR050738">
    <property type="entry name" value="Sulfatase"/>
</dbReference>